<dbReference type="Proteomes" id="UP000186141">
    <property type="component" value="Unassembled WGS sequence"/>
</dbReference>
<dbReference type="Pfam" id="PF13692">
    <property type="entry name" value="Glyco_trans_1_4"/>
    <property type="match status" value="1"/>
</dbReference>
<dbReference type="RefSeq" id="WP_076533803.1">
    <property type="nucleotide sequence ID" value="NZ_BMEH01000010.1"/>
</dbReference>
<keyword evidence="2" id="KW-0808">Transferase</keyword>
<dbReference type="STRING" id="1086013.SAMN05421774_11024"/>
<dbReference type="InterPro" id="IPR050194">
    <property type="entry name" value="Glycosyltransferase_grp1"/>
</dbReference>
<dbReference type="PANTHER" id="PTHR45947">
    <property type="entry name" value="SULFOQUINOVOSYL TRANSFERASE SQD2"/>
    <property type="match status" value="1"/>
</dbReference>
<dbReference type="Pfam" id="PF13579">
    <property type="entry name" value="Glyco_trans_4_4"/>
    <property type="match status" value="1"/>
</dbReference>
<keyword evidence="3" id="KW-1185">Reference proteome</keyword>
<sequence>MHSDRRRVLIVVENLPVPLDRRVWLEATTLVAHGYEVSVICPMARGWNAPYEMIDGVHIHRHPMPLEAHSGAVAYAREYGNAIRHWFRLARDIRRGRGFDVIQGCNPPDLVFLLAWWYRLRGVRYIFDHHDVCPELFEAKFGKRGLLYTVMKLLERLTFASATVSMATNESFRQIAIARGGMAPEDVFVVRSAPRTESFLPGPADPALRQGAGTVIGYVGVIGQQEGMDLLVEAADRLVRRLGHQDVHFLIVGFGSHLDEVKRDVAARGLEAHFTFTGARYGADLLAALNSCDIGVVPDPKNEMNDISTMNKIMEYMALEKPLVQFDLAEGRASAGEAALYARPNDPVDFAEKIAQLIADPDLRARMGRMGRQRVLDRLGWDHSVPHLLAAYDRAFARMGR</sequence>
<evidence type="ECO:0000313" key="3">
    <source>
        <dbReference type="Proteomes" id="UP000186141"/>
    </source>
</evidence>
<proteinExistence type="predicted"/>
<gene>
    <name evidence="2" type="ORF">SAMN05421774_11024</name>
</gene>
<dbReference type="EMBL" id="FTOT01000010">
    <property type="protein sequence ID" value="SIT21494.1"/>
    <property type="molecule type" value="Genomic_DNA"/>
</dbReference>
<dbReference type="Gene3D" id="3.40.50.2000">
    <property type="entry name" value="Glycogen Phosphorylase B"/>
    <property type="match status" value="2"/>
</dbReference>
<dbReference type="CDD" id="cd03794">
    <property type="entry name" value="GT4_WbuB-like"/>
    <property type="match status" value="1"/>
</dbReference>
<evidence type="ECO:0000313" key="2">
    <source>
        <dbReference type="EMBL" id="SIT21494.1"/>
    </source>
</evidence>
<evidence type="ECO:0000259" key="1">
    <source>
        <dbReference type="Pfam" id="PF13579"/>
    </source>
</evidence>
<dbReference type="GO" id="GO:0016757">
    <property type="term" value="F:glycosyltransferase activity"/>
    <property type="evidence" value="ECO:0007669"/>
    <property type="project" value="UniProtKB-ARBA"/>
</dbReference>
<dbReference type="OrthoDB" id="9783380at2"/>
<organism evidence="2 3">
    <name type="scientific">Gemmobacter megaterium</name>
    <dbReference type="NCBI Taxonomy" id="1086013"/>
    <lineage>
        <taxon>Bacteria</taxon>
        <taxon>Pseudomonadati</taxon>
        <taxon>Pseudomonadota</taxon>
        <taxon>Alphaproteobacteria</taxon>
        <taxon>Rhodobacterales</taxon>
        <taxon>Paracoccaceae</taxon>
        <taxon>Gemmobacter</taxon>
    </lineage>
</organism>
<dbReference type="InterPro" id="IPR028098">
    <property type="entry name" value="Glyco_trans_4-like_N"/>
</dbReference>
<feature type="domain" description="Glycosyltransferase subfamily 4-like N-terminal" evidence="1">
    <location>
        <begin position="22"/>
        <end position="190"/>
    </location>
</feature>
<dbReference type="PANTHER" id="PTHR45947:SF3">
    <property type="entry name" value="SULFOQUINOVOSYL TRANSFERASE SQD2"/>
    <property type="match status" value="1"/>
</dbReference>
<dbReference type="SUPFAM" id="SSF53756">
    <property type="entry name" value="UDP-Glycosyltransferase/glycogen phosphorylase"/>
    <property type="match status" value="1"/>
</dbReference>
<dbReference type="AlphaFoldDB" id="A0A1N7QFA9"/>
<protein>
    <submittedName>
        <fullName evidence="2">Glycosyltransferase involved in cell wall bisynthesis</fullName>
    </submittedName>
</protein>
<accession>A0A1N7QFA9</accession>
<reference evidence="2 3" key="1">
    <citation type="submission" date="2017-01" db="EMBL/GenBank/DDBJ databases">
        <authorList>
            <person name="Mah S.A."/>
            <person name="Swanson W.J."/>
            <person name="Moy G.W."/>
            <person name="Vacquier V.D."/>
        </authorList>
    </citation>
    <scope>NUCLEOTIDE SEQUENCE [LARGE SCALE GENOMIC DNA]</scope>
    <source>
        <strain evidence="2 3">DSM 26375</strain>
    </source>
</reference>
<name>A0A1N7QFA9_9RHOB</name>